<name>A0ABQ8ECZ4_BRANA</name>
<accession>A0ABQ8ECZ4</accession>
<evidence type="ECO:0000256" key="1">
    <source>
        <dbReference type="SAM" id="MobiDB-lite"/>
    </source>
</evidence>
<dbReference type="EMBL" id="JAGKQM010000002">
    <property type="protein sequence ID" value="KAH0938496.1"/>
    <property type="molecule type" value="Genomic_DNA"/>
</dbReference>
<gene>
    <name evidence="2" type="ORF">HID58_005957</name>
</gene>
<evidence type="ECO:0000313" key="3">
    <source>
        <dbReference type="Proteomes" id="UP000824890"/>
    </source>
</evidence>
<protein>
    <submittedName>
        <fullName evidence="2">Uncharacterized protein</fullName>
    </submittedName>
</protein>
<feature type="compositionally biased region" description="Polar residues" evidence="1">
    <location>
        <begin position="56"/>
        <end position="65"/>
    </location>
</feature>
<keyword evidence="3" id="KW-1185">Reference proteome</keyword>
<evidence type="ECO:0000313" key="2">
    <source>
        <dbReference type="EMBL" id="KAH0938496.1"/>
    </source>
</evidence>
<feature type="region of interest" description="Disordered" evidence="1">
    <location>
        <begin position="51"/>
        <end position="72"/>
    </location>
</feature>
<organism evidence="2 3">
    <name type="scientific">Brassica napus</name>
    <name type="common">Rape</name>
    <dbReference type="NCBI Taxonomy" id="3708"/>
    <lineage>
        <taxon>Eukaryota</taxon>
        <taxon>Viridiplantae</taxon>
        <taxon>Streptophyta</taxon>
        <taxon>Embryophyta</taxon>
        <taxon>Tracheophyta</taxon>
        <taxon>Spermatophyta</taxon>
        <taxon>Magnoliopsida</taxon>
        <taxon>eudicotyledons</taxon>
        <taxon>Gunneridae</taxon>
        <taxon>Pentapetalae</taxon>
        <taxon>rosids</taxon>
        <taxon>malvids</taxon>
        <taxon>Brassicales</taxon>
        <taxon>Brassicaceae</taxon>
        <taxon>Brassiceae</taxon>
        <taxon>Brassica</taxon>
    </lineage>
</organism>
<proteinExistence type="predicted"/>
<dbReference type="Proteomes" id="UP000824890">
    <property type="component" value="Unassembled WGS sequence"/>
</dbReference>
<sequence length="72" mass="8344">MGIWTLSLWLNTLRKQRYDALQCIGEVKVTPSMPKVLSPLEKIPILRQRKTKSKKFATNSSSLSSKRFLRHT</sequence>
<feature type="non-terminal residue" evidence="2">
    <location>
        <position position="72"/>
    </location>
</feature>
<comment type="caution">
    <text evidence="2">The sequence shown here is derived from an EMBL/GenBank/DDBJ whole genome shotgun (WGS) entry which is preliminary data.</text>
</comment>
<reference evidence="2 3" key="1">
    <citation type="submission" date="2021-05" db="EMBL/GenBank/DDBJ databases">
        <title>Genome Assembly of Synthetic Allotetraploid Brassica napus Reveals Homoeologous Exchanges between Subgenomes.</title>
        <authorList>
            <person name="Davis J.T."/>
        </authorList>
    </citation>
    <scope>NUCLEOTIDE SEQUENCE [LARGE SCALE GENOMIC DNA]</scope>
    <source>
        <strain evidence="3">cv. Da-Ae</strain>
        <tissue evidence="2">Seedling</tissue>
    </source>
</reference>